<evidence type="ECO:0000313" key="9">
    <source>
        <dbReference type="Proteomes" id="UP000288943"/>
    </source>
</evidence>
<dbReference type="SUPFAM" id="SSF48179">
    <property type="entry name" value="6-phosphogluconate dehydrogenase C-terminal domain-like"/>
    <property type="match status" value="1"/>
</dbReference>
<dbReference type="EMBL" id="CP026520">
    <property type="protein sequence ID" value="QAV17171.1"/>
    <property type="molecule type" value="Genomic_DNA"/>
</dbReference>
<feature type="domain" description="3-hydroxyisobutyrate dehydrogenase-like NAD-binding" evidence="6">
    <location>
        <begin position="165"/>
        <end position="284"/>
    </location>
</feature>
<dbReference type="Proteomes" id="UP001527202">
    <property type="component" value="Unassembled WGS sequence"/>
</dbReference>
<dbReference type="GO" id="GO:0050661">
    <property type="term" value="F:NADP binding"/>
    <property type="evidence" value="ECO:0007669"/>
    <property type="project" value="InterPro"/>
</dbReference>
<sequence length="299" mass="31329">MKQIGFIGLGTMGAPMALNLLRKGYAVTVYNRSADKAAELVQAGASLAATPAEAVSGAEVLFTMLSNDSAIESVFYGENGVLEKAGEGLTVIDSSTVSPALSQRLHADLGKRGAYFLDAPVTGSKPAAEAATLVFMVGGDRPVFDAQHALLSDLGSKVLYMGPSGSGSYTKLAHNTIVGINAIGLMEGLSIATKAGLAPEQFLQIVQAGSGNSKQAELKGPKILERDFSNQFSLKLMLKDLLLASDLTGKFQLPAPMLHAATTVFQMGLSKGLGEEDLAAAIQCYEEWMNERVEKKGGQ</sequence>
<dbReference type="Gene3D" id="1.10.1040.10">
    <property type="entry name" value="N-(1-d-carboxylethyl)-l-norvaline Dehydrogenase, domain 2"/>
    <property type="match status" value="1"/>
</dbReference>
<organism evidence="8 9">
    <name type="scientific">Paenibacillus chitinolyticus</name>
    <dbReference type="NCBI Taxonomy" id="79263"/>
    <lineage>
        <taxon>Bacteria</taxon>
        <taxon>Bacillati</taxon>
        <taxon>Bacillota</taxon>
        <taxon>Bacilli</taxon>
        <taxon>Bacillales</taxon>
        <taxon>Paenibacillaceae</taxon>
        <taxon>Paenibacillus</taxon>
    </lineage>
</organism>
<reference evidence="8 9" key="1">
    <citation type="submission" date="2018-01" db="EMBL/GenBank/DDBJ databases">
        <title>The whole genome sequencing and assembly of Paenibacillus chitinolyticus KCCM 41400 strain.</title>
        <authorList>
            <person name="Kim J.-Y."/>
            <person name="Park M.-K."/>
            <person name="Lee Y.-J."/>
            <person name="Yi H."/>
            <person name="Bahn Y.-S."/>
            <person name="Kim J.F."/>
            <person name="Lee D.-W."/>
        </authorList>
    </citation>
    <scope>NUCLEOTIDE SEQUENCE [LARGE SCALE GENOMIC DNA]</scope>
    <source>
        <strain evidence="8 9">KCCM 41400</strain>
    </source>
</reference>
<proteinExistence type="inferred from homology"/>
<dbReference type="GO" id="GO:0051287">
    <property type="term" value="F:NAD binding"/>
    <property type="evidence" value="ECO:0007669"/>
    <property type="project" value="InterPro"/>
</dbReference>
<name>A0A410WS69_9BACL</name>
<dbReference type="EMBL" id="JAMDMJ010000008">
    <property type="protein sequence ID" value="MCY9595395.1"/>
    <property type="molecule type" value="Genomic_DNA"/>
</dbReference>
<evidence type="ECO:0000259" key="5">
    <source>
        <dbReference type="Pfam" id="PF03446"/>
    </source>
</evidence>
<evidence type="ECO:0000256" key="2">
    <source>
        <dbReference type="ARBA" id="ARBA00023002"/>
    </source>
</evidence>
<dbReference type="InterPro" id="IPR006115">
    <property type="entry name" value="6PGDH_NADP-bd"/>
</dbReference>
<keyword evidence="2" id="KW-0560">Oxidoreductase</keyword>
<dbReference type="KEGG" id="pchi:PC41400_05640"/>
<dbReference type="SUPFAM" id="SSF51735">
    <property type="entry name" value="NAD(P)-binding Rossmann-fold domains"/>
    <property type="match status" value="1"/>
</dbReference>
<dbReference type="InterPro" id="IPR029154">
    <property type="entry name" value="HIBADH-like_NADP-bd"/>
</dbReference>
<keyword evidence="10" id="KW-1185">Reference proteome</keyword>
<evidence type="ECO:0000256" key="4">
    <source>
        <dbReference type="PIRSR" id="PIRSR000103-1"/>
    </source>
</evidence>
<dbReference type="Proteomes" id="UP000288943">
    <property type="component" value="Chromosome"/>
</dbReference>
<dbReference type="PANTHER" id="PTHR43060:SF15">
    <property type="entry name" value="3-HYDROXYISOBUTYRATE DEHYDROGENASE-LIKE 1, MITOCHONDRIAL-RELATED"/>
    <property type="match status" value="1"/>
</dbReference>
<dbReference type="PROSITE" id="PS00895">
    <property type="entry name" value="3_HYDROXYISOBUT_DH"/>
    <property type="match status" value="1"/>
</dbReference>
<dbReference type="PANTHER" id="PTHR43060">
    <property type="entry name" value="3-HYDROXYISOBUTYRATE DEHYDROGENASE-LIKE 1, MITOCHONDRIAL-RELATED"/>
    <property type="match status" value="1"/>
</dbReference>
<dbReference type="OrthoDB" id="9786703at2"/>
<dbReference type="Gene3D" id="3.40.50.720">
    <property type="entry name" value="NAD(P)-binding Rossmann-like Domain"/>
    <property type="match status" value="1"/>
</dbReference>
<evidence type="ECO:0000259" key="6">
    <source>
        <dbReference type="Pfam" id="PF14833"/>
    </source>
</evidence>
<evidence type="ECO:0000256" key="1">
    <source>
        <dbReference type="ARBA" id="ARBA00009080"/>
    </source>
</evidence>
<evidence type="ECO:0000313" key="8">
    <source>
        <dbReference type="EMBL" id="QAV17171.1"/>
    </source>
</evidence>
<reference evidence="7 10" key="2">
    <citation type="submission" date="2022-05" db="EMBL/GenBank/DDBJ databases">
        <title>Genome Sequencing of Bee-Associated Microbes.</title>
        <authorList>
            <person name="Dunlap C."/>
        </authorList>
    </citation>
    <scope>NUCLEOTIDE SEQUENCE [LARGE SCALE GENOMIC DNA]</scope>
    <source>
        <strain evidence="7 10">NRRL B-23120</strain>
    </source>
</reference>
<comment type="similarity">
    <text evidence="1">Belongs to the HIBADH-related family.</text>
</comment>
<keyword evidence="3" id="KW-0520">NAD</keyword>
<dbReference type="InterPro" id="IPR036291">
    <property type="entry name" value="NAD(P)-bd_dom_sf"/>
</dbReference>
<dbReference type="PIRSF" id="PIRSF000103">
    <property type="entry name" value="HIBADH"/>
    <property type="match status" value="1"/>
</dbReference>
<accession>A0A410WS69</accession>
<dbReference type="GeneID" id="95374298"/>
<dbReference type="Pfam" id="PF03446">
    <property type="entry name" value="NAD_binding_2"/>
    <property type="match status" value="1"/>
</dbReference>
<feature type="active site" evidence="4">
    <location>
        <position position="171"/>
    </location>
</feature>
<evidence type="ECO:0000256" key="3">
    <source>
        <dbReference type="ARBA" id="ARBA00023027"/>
    </source>
</evidence>
<dbReference type="InterPro" id="IPR002204">
    <property type="entry name" value="3-OH-isobutyrate_DH-rel_CS"/>
</dbReference>
<protein>
    <submittedName>
        <fullName evidence="8">NAD(P)-dependent oxidoreductase</fullName>
    </submittedName>
</protein>
<dbReference type="InterPro" id="IPR015815">
    <property type="entry name" value="HIBADH-related"/>
</dbReference>
<evidence type="ECO:0000313" key="10">
    <source>
        <dbReference type="Proteomes" id="UP001527202"/>
    </source>
</evidence>
<dbReference type="GO" id="GO:0016054">
    <property type="term" value="P:organic acid catabolic process"/>
    <property type="evidence" value="ECO:0007669"/>
    <property type="project" value="UniProtKB-ARBA"/>
</dbReference>
<dbReference type="AlphaFoldDB" id="A0A410WS69"/>
<dbReference type="GO" id="GO:0016491">
    <property type="term" value="F:oxidoreductase activity"/>
    <property type="evidence" value="ECO:0007669"/>
    <property type="project" value="UniProtKB-KW"/>
</dbReference>
<evidence type="ECO:0000313" key="7">
    <source>
        <dbReference type="EMBL" id="MCY9595395.1"/>
    </source>
</evidence>
<dbReference type="RefSeq" id="WP_042229834.1">
    <property type="nucleotide sequence ID" value="NZ_CP026520.1"/>
</dbReference>
<dbReference type="InterPro" id="IPR008927">
    <property type="entry name" value="6-PGluconate_DH-like_C_sf"/>
</dbReference>
<dbReference type="InterPro" id="IPR013328">
    <property type="entry name" value="6PGD_dom2"/>
</dbReference>
<feature type="domain" description="6-phosphogluconate dehydrogenase NADP-binding" evidence="5">
    <location>
        <begin position="3"/>
        <end position="162"/>
    </location>
</feature>
<dbReference type="Pfam" id="PF14833">
    <property type="entry name" value="NAD_binding_11"/>
    <property type="match status" value="1"/>
</dbReference>
<gene>
    <name evidence="7" type="ORF">M5X16_06410</name>
    <name evidence="8" type="ORF">PC41400_05640</name>
</gene>